<feature type="compositionally biased region" description="Polar residues" evidence="5">
    <location>
        <begin position="1316"/>
        <end position="1336"/>
    </location>
</feature>
<feature type="compositionally biased region" description="Low complexity" evidence="5">
    <location>
        <begin position="983"/>
        <end position="998"/>
    </location>
</feature>
<feature type="region of interest" description="Disordered" evidence="5">
    <location>
        <begin position="594"/>
        <end position="659"/>
    </location>
</feature>
<evidence type="ECO:0000313" key="9">
    <source>
        <dbReference type="Proteomes" id="UP000801492"/>
    </source>
</evidence>
<dbReference type="Pfam" id="PF07782">
    <property type="entry name" value="DC_STAMP"/>
    <property type="match status" value="1"/>
</dbReference>
<dbReference type="InterPro" id="IPR058842">
    <property type="entry name" value="DCST1_C"/>
</dbReference>
<dbReference type="PANTHER" id="PTHR21041">
    <property type="entry name" value="DENDRITIC CELL-SPECIFIC TRANSMEMBRANE PROTEIN"/>
    <property type="match status" value="1"/>
</dbReference>
<dbReference type="GO" id="GO:0016020">
    <property type="term" value="C:membrane"/>
    <property type="evidence" value="ECO:0007669"/>
    <property type="project" value="UniProtKB-SubCell"/>
</dbReference>
<feature type="region of interest" description="Disordered" evidence="5">
    <location>
        <begin position="979"/>
        <end position="998"/>
    </location>
</feature>
<dbReference type="PANTHER" id="PTHR21041:SF9">
    <property type="entry name" value="DENDRITIC CELL-SPECIFIC TRANSMEMBRANE PROTEIN-LIKE DOMAIN-CONTAINING PROTEIN"/>
    <property type="match status" value="1"/>
</dbReference>
<dbReference type="OrthoDB" id="6598372at2759"/>
<feature type="compositionally biased region" description="Low complexity" evidence="5">
    <location>
        <begin position="289"/>
        <end position="303"/>
    </location>
</feature>
<protein>
    <recommendedName>
        <fullName evidence="10">DC-STAMP domain-containing protein 2</fullName>
    </recommendedName>
</protein>
<organism evidence="8 9">
    <name type="scientific">Ignelater luminosus</name>
    <name type="common">Cucubano</name>
    <name type="synonym">Pyrophorus luminosus</name>
    <dbReference type="NCBI Taxonomy" id="2038154"/>
    <lineage>
        <taxon>Eukaryota</taxon>
        <taxon>Metazoa</taxon>
        <taxon>Ecdysozoa</taxon>
        <taxon>Arthropoda</taxon>
        <taxon>Hexapoda</taxon>
        <taxon>Insecta</taxon>
        <taxon>Pterygota</taxon>
        <taxon>Neoptera</taxon>
        <taxon>Endopterygota</taxon>
        <taxon>Coleoptera</taxon>
        <taxon>Polyphaga</taxon>
        <taxon>Elateriformia</taxon>
        <taxon>Elateroidea</taxon>
        <taxon>Elateridae</taxon>
        <taxon>Agrypninae</taxon>
        <taxon>Pyrophorini</taxon>
        <taxon>Ignelater</taxon>
    </lineage>
</organism>
<evidence type="ECO:0000256" key="4">
    <source>
        <dbReference type="ARBA" id="ARBA00023136"/>
    </source>
</evidence>
<evidence type="ECO:0000259" key="7">
    <source>
        <dbReference type="Pfam" id="PF26037"/>
    </source>
</evidence>
<name>A0A8K0GBF8_IGNLU</name>
<evidence type="ECO:0000256" key="1">
    <source>
        <dbReference type="ARBA" id="ARBA00004141"/>
    </source>
</evidence>
<feature type="compositionally biased region" description="Basic residues" evidence="5">
    <location>
        <begin position="636"/>
        <end position="650"/>
    </location>
</feature>
<dbReference type="InterPro" id="IPR051856">
    <property type="entry name" value="CSR-E3_Ligase_Protein"/>
</dbReference>
<feature type="compositionally biased region" description="Low complexity" evidence="5">
    <location>
        <begin position="796"/>
        <end position="809"/>
    </location>
</feature>
<feature type="compositionally biased region" description="Basic and acidic residues" evidence="5">
    <location>
        <begin position="616"/>
        <end position="630"/>
    </location>
</feature>
<reference evidence="8" key="1">
    <citation type="submission" date="2019-08" db="EMBL/GenBank/DDBJ databases">
        <title>The genome of the North American firefly Photinus pyralis.</title>
        <authorList>
            <consortium name="Photinus pyralis genome working group"/>
            <person name="Fallon T.R."/>
            <person name="Sander Lower S.E."/>
            <person name="Weng J.-K."/>
        </authorList>
    </citation>
    <scope>NUCLEOTIDE SEQUENCE</scope>
    <source>
        <strain evidence="8">TRF0915ILg1</strain>
        <tissue evidence="8">Whole body</tissue>
    </source>
</reference>
<evidence type="ECO:0000256" key="3">
    <source>
        <dbReference type="ARBA" id="ARBA00022989"/>
    </source>
</evidence>
<dbReference type="EMBL" id="VTPC01008028">
    <property type="protein sequence ID" value="KAF2893369.1"/>
    <property type="molecule type" value="Genomic_DNA"/>
</dbReference>
<accession>A0A8K0GBF8</accession>
<feature type="compositionally biased region" description="Polar residues" evidence="5">
    <location>
        <begin position="824"/>
        <end position="864"/>
    </location>
</feature>
<feature type="region of interest" description="Disordered" evidence="5">
    <location>
        <begin position="266"/>
        <end position="324"/>
    </location>
</feature>
<evidence type="ECO:0000259" key="6">
    <source>
        <dbReference type="Pfam" id="PF07782"/>
    </source>
</evidence>
<feature type="region of interest" description="Disordered" evidence="5">
    <location>
        <begin position="1202"/>
        <end position="1252"/>
    </location>
</feature>
<evidence type="ECO:0000256" key="2">
    <source>
        <dbReference type="ARBA" id="ARBA00022692"/>
    </source>
</evidence>
<feature type="domain" description="E3 ubiquitin-protein ligase DCST1-like C-terminal" evidence="7">
    <location>
        <begin position="177"/>
        <end position="223"/>
    </location>
</feature>
<feature type="region of interest" description="Disordered" evidence="5">
    <location>
        <begin position="721"/>
        <end position="869"/>
    </location>
</feature>
<dbReference type="Proteomes" id="UP000801492">
    <property type="component" value="Unassembled WGS sequence"/>
</dbReference>
<feature type="region of interest" description="Disordered" evidence="5">
    <location>
        <begin position="1302"/>
        <end position="1348"/>
    </location>
</feature>
<proteinExistence type="predicted"/>
<dbReference type="Pfam" id="PF26037">
    <property type="entry name" value="zf-RING_DCST1_C"/>
    <property type="match status" value="1"/>
</dbReference>
<keyword evidence="3" id="KW-1133">Transmembrane helix</keyword>
<feature type="compositionally biased region" description="Low complexity" evidence="5">
    <location>
        <begin position="1213"/>
        <end position="1222"/>
    </location>
</feature>
<evidence type="ECO:0000256" key="5">
    <source>
        <dbReference type="SAM" id="MobiDB-lite"/>
    </source>
</evidence>
<gene>
    <name evidence="8" type="ORF">ILUMI_12803</name>
</gene>
<feature type="domain" description="Dendritic cell-specific transmembrane protein-like" evidence="6">
    <location>
        <begin position="2"/>
        <end position="120"/>
    </location>
</feature>
<keyword evidence="4" id="KW-0472">Membrane</keyword>
<feature type="compositionally biased region" description="Low complexity" evidence="5">
    <location>
        <begin position="755"/>
        <end position="769"/>
    </location>
</feature>
<evidence type="ECO:0000313" key="8">
    <source>
        <dbReference type="EMBL" id="KAF2893369.1"/>
    </source>
</evidence>
<keyword evidence="9" id="KW-1185">Reference proteome</keyword>
<evidence type="ECO:0008006" key="10">
    <source>
        <dbReference type="Google" id="ProtNLM"/>
    </source>
</evidence>
<comment type="subcellular location">
    <subcellularLocation>
        <location evidence="1">Membrane</location>
        <topology evidence="1">Multi-pass membrane protein</topology>
    </subcellularLocation>
</comment>
<comment type="caution">
    <text evidence="8">The sequence shown here is derived from an EMBL/GenBank/DDBJ whole genome shotgun (WGS) entry which is preliminary data.</text>
</comment>
<sequence length="1812" mass="208153">MADYALYWVLTVIRYHARYQSTVKAPNIVGVNVDGNGFLANLLKSIVKAFQPFGVNMEIDTIPCLPDPIPPDYDRYIQIAILLVLCWILTIFEPYGLRLRHSVMCYYHPTRARQRAVWLYNHIMRSRSSFLKYARRQLRRRVVGSRGVTKITCKEYLRANLQCHWMRFFLGSDYQDACLLCGEVFREGDSAKPIRCAKPACLGIYCEQCFNDLQNLCTVCLEPIEYGDLSDVSEEKDSSEEDNIAIKKKKRKKRKKRCLISKCLKEDHDSDSDDDASSLLKDDSETTDSDYTSGTTTDNSYTYQNSKDISGELPTDSSYKFSDREKQNIPDYVSWGTFQDKVYKDDEKLRSSTTVSDGLSSIESEKQTKVTNLQEAVPENEGGSIPSVESIIASIKSEEFTVALGDGPCKVSVHDSERLIKSITASSLVEKYVSKTPPNEPESSFNLVDMFSDDSSVISELNVVSAYSALSRVTDSQLNKGKRKFKRKAKIPFGRFLLTKTQFIRPSTSFNDSQTKKKKQIPFKMSVKEPTVLLQVTEIDVEPREKEYENLNSPASPGKKIKPQHISFSSVEKVISNKKINDKQFHCEVVHKLQKRLNKKSPRSEKYQKKKKRTRNKADTCEKCLKKEKTPTSTVSKRRFRRTKKSRKNKLSSEKSRHSRCRLYKKTLRLCKEAYEKARERRKRKRTLKVTTQLFPLTNIRDSGISHYNSEKVINIVKYTSSESEDSKPKKVDTGVGSSELGKSESVVYKDEMTSTKTEPSSSHSSVLSELQKKSLTKSDFLKSRKRKNKENIDQSPSEGSLSENNSEGVQKPKAVKKRVPLTDRSNQTFSSDVTYESSESVVTPVTITPGSETSDITSGQSPRESNKVPMQIQRCMTCLRNLQTHDLFANTIFDAHKFQHQKPKKPIYFDNRSQEMQQCQNCMYLKDTSVNTSSTKKCFYVDKKKMKFQIPPLNLNFDSPKPRAVDHFKDRVKYEIIRETPRSSTSDSRSPTYTPRSPLNVNYQIYVPRFDKFVTCSTVSERINMPQQTDISKQIDEYRHVQRTKRLQHLFKIKREQNDGYSRDTSPERNVQCSLTASRNRHSVSFNESFKKSYEKQPSHQQVRYNTEAHKQKVKDYYKKISNKQPTDNLSVVTGDQNKFMKFIKGIFRKAKSEAVSEPQKPKLYLEACNRAVITSSSKFPEGISFPGNYTYTSLSSSTSSGDIYLPEHSSETSTRSSGFSLMGSTVSHTRGGGDSQIHDSQQSFTTTRTTTSLPSITANNVNTQKKNHAKINSSDSELSDIEIYFGKKKPFRQIAKHTKTRIKISEPFTKRSSTDSASTPMTSSNNPEEQTPRYSRQPAERDQDPDIATKEVRLMKRFYSSPAIPNYTDVYTSTSNTNMHDICTSRNVNPAYAATIKALHSPFKPERQFNMDMLNENYIDTNHADCQQSCCCQGSTRSKRSSLHRSQDDCKLCCSSEERHPPSVRFSSRTEMHFPHEYDRPCKSPSNSGCYYQHTNKAEEIRDCLPEYSGGEPNKNYKCEKIYRLNKASGTDNPNYQYPHDFCTCNNFEISSNNEGSRRIMDDEASYDSGCSGRSEFPDLVYQNTNEFMDLVNELGETLSQRNKARVRKAMREFEIMSSQNKNLEKPVFDSDSDERLHIQRRRRIPCPACSRCQKKRSCEQQPFYNTRFTTICTKRDTNTSRCPSMVGSPSHPQEAHGYVNRVVRYMDDNNTRTNTMPESPKFHKKVGNPHWELNPRTGEWFKIYNGYYQYDNNSCENTPMSPRQRQSCMCERSPGRYSSRRNSIERQVYNASPRSYRCSNCGCPREHMY</sequence>
<keyword evidence="2" id="KW-0812">Transmembrane</keyword>
<dbReference type="InterPro" id="IPR012858">
    <property type="entry name" value="DC_STAMP-like"/>
</dbReference>